<evidence type="ECO:0000256" key="4">
    <source>
        <dbReference type="ARBA" id="ARBA00022722"/>
    </source>
</evidence>
<keyword evidence="4" id="KW-0540">Nuclease</keyword>
<dbReference type="GO" id="GO:0046872">
    <property type="term" value="F:metal ion binding"/>
    <property type="evidence" value="ECO:0007669"/>
    <property type="project" value="UniProtKB-KW"/>
</dbReference>
<evidence type="ECO:0000256" key="6">
    <source>
        <dbReference type="ARBA" id="ARBA00022763"/>
    </source>
</evidence>
<protein>
    <recommendedName>
        <fullName evidence="12">Endonuclease/exonuclease/phosphatase domain-containing protein</fullName>
    </recommendedName>
</protein>
<dbReference type="Proteomes" id="UP000807469">
    <property type="component" value="Unassembled WGS sequence"/>
</dbReference>
<evidence type="ECO:0000256" key="11">
    <source>
        <dbReference type="SAM" id="MobiDB-lite"/>
    </source>
</evidence>
<comment type="subcellular location">
    <subcellularLocation>
        <location evidence="3">Nucleus</location>
        <location evidence="3">PML body</location>
    </subcellularLocation>
</comment>
<evidence type="ECO:0000256" key="5">
    <source>
        <dbReference type="ARBA" id="ARBA00022723"/>
    </source>
</evidence>
<feature type="region of interest" description="Disordered" evidence="11">
    <location>
        <begin position="101"/>
        <end position="124"/>
    </location>
</feature>
<proteinExistence type="predicted"/>
<dbReference type="SUPFAM" id="SSF56219">
    <property type="entry name" value="DNase I-like"/>
    <property type="match status" value="1"/>
</dbReference>
<dbReference type="AlphaFoldDB" id="A0A9P5YNV2"/>
<feature type="compositionally biased region" description="Basic and acidic residues" evidence="11">
    <location>
        <begin position="101"/>
        <end position="118"/>
    </location>
</feature>
<keyword evidence="8" id="KW-0460">Magnesium</keyword>
<keyword evidence="10" id="KW-0539">Nucleus</keyword>
<evidence type="ECO:0000256" key="10">
    <source>
        <dbReference type="ARBA" id="ARBA00023242"/>
    </source>
</evidence>
<sequence length="398" mass="45411">MAYFSRFPMFQRPRWGYPMPMRQQPHPLQAVEKVEDNEPFIPPNFDSEEEEELDDDEPGSGPGPSTEEQYAERPPKFPRAKLIPLKVYRYRSAKGDWKHFPVSGLHDDTSRRSQESRGRPPPPCSQVRIISWNIDMASPMHEQRLEAALRHIEEEVLGCKDGGAPEACVILLQEVRDVVLPYLLRDPWVRRWFAVTPFTKEKWPEYAHYGNVTLVSRTLDIAESHILHFGCTNMQRSAVCVKLKLNYPGSYDKVVVAFVNTHLESLPVGIQLRPKQLEMSSRFLLLEGVQGGIIAGDMNCICPEDATIPKDLGLKDSWRKGNDEKGNTWGYQGQNEGRHPPGRLDKVFYLPGMGYRVEESRKIGIGLKIDEGTPQAMWVSDHYGLDTKLRIKGRSQSS</sequence>
<evidence type="ECO:0000256" key="1">
    <source>
        <dbReference type="ARBA" id="ARBA00001936"/>
    </source>
</evidence>
<dbReference type="OrthoDB" id="9975959at2759"/>
<accession>A0A9P5YNV2</accession>
<reference evidence="13" key="1">
    <citation type="submission" date="2020-11" db="EMBL/GenBank/DDBJ databases">
        <authorList>
            <consortium name="DOE Joint Genome Institute"/>
            <person name="Ahrendt S."/>
            <person name="Riley R."/>
            <person name="Andreopoulos W."/>
            <person name="Labutti K."/>
            <person name="Pangilinan J."/>
            <person name="Ruiz-Duenas F.J."/>
            <person name="Barrasa J.M."/>
            <person name="Sanchez-Garcia M."/>
            <person name="Camarero S."/>
            <person name="Miyauchi S."/>
            <person name="Serrano A."/>
            <person name="Linde D."/>
            <person name="Babiker R."/>
            <person name="Drula E."/>
            <person name="Ayuso-Fernandez I."/>
            <person name="Pacheco R."/>
            <person name="Padilla G."/>
            <person name="Ferreira P."/>
            <person name="Barriuso J."/>
            <person name="Kellner H."/>
            <person name="Castanera R."/>
            <person name="Alfaro M."/>
            <person name="Ramirez L."/>
            <person name="Pisabarro A.G."/>
            <person name="Kuo A."/>
            <person name="Tritt A."/>
            <person name="Lipzen A."/>
            <person name="He G."/>
            <person name="Yan M."/>
            <person name="Ng V."/>
            <person name="Cullen D."/>
            <person name="Martin F."/>
            <person name="Rosso M.-N."/>
            <person name="Henrissat B."/>
            <person name="Hibbett D."/>
            <person name="Martinez A.T."/>
            <person name="Grigoriev I.V."/>
        </authorList>
    </citation>
    <scope>NUCLEOTIDE SEQUENCE</scope>
    <source>
        <strain evidence="13">CIRM-BRFM 674</strain>
    </source>
</reference>
<name>A0A9P5YNV2_9AGAR</name>
<dbReference type="InterPro" id="IPR036691">
    <property type="entry name" value="Endo/exonu/phosph_ase_sf"/>
</dbReference>
<keyword evidence="5" id="KW-0479">Metal-binding</keyword>
<dbReference type="GO" id="GO:0070260">
    <property type="term" value="F:5'-tyrosyl-DNA phosphodiesterase activity"/>
    <property type="evidence" value="ECO:0007669"/>
    <property type="project" value="TreeGrafter"/>
</dbReference>
<evidence type="ECO:0000256" key="2">
    <source>
        <dbReference type="ARBA" id="ARBA00001946"/>
    </source>
</evidence>
<keyword evidence="14" id="KW-1185">Reference proteome</keyword>
<gene>
    <name evidence="13" type="ORF">BDN70DRAFT_888383</name>
</gene>
<dbReference type="GO" id="GO:0004518">
    <property type="term" value="F:nuclease activity"/>
    <property type="evidence" value="ECO:0007669"/>
    <property type="project" value="UniProtKB-KW"/>
</dbReference>
<feature type="domain" description="Endonuclease/exonuclease/phosphatase" evidence="12">
    <location>
        <begin position="130"/>
        <end position="382"/>
    </location>
</feature>
<comment type="caution">
    <text evidence="13">The sequence shown here is derived from an EMBL/GenBank/DDBJ whole genome shotgun (WGS) entry which is preliminary data.</text>
</comment>
<dbReference type="Gene3D" id="3.60.10.10">
    <property type="entry name" value="Endonuclease/exonuclease/phosphatase"/>
    <property type="match status" value="1"/>
</dbReference>
<keyword evidence="7" id="KW-0378">Hydrolase</keyword>
<feature type="region of interest" description="Disordered" evidence="11">
    <location>
        <begin position="21"/>
        <end position="76"/>
    </location>
</feature>
<keyword evidence="6" id="KW-0227">DNA damage</keyword>
<dbReference type="EMBL" id="MU155731">
    <property type="protein sequence ID" value="KAF9471226.1"/>
    <property type="molecule type" value="Genomic_DNA"/>
</dbReference>
<dbReference type="InterPro" id="IPR005135">
    <property type="entry name" value="Endo/exonuclease/phosphatase"/>
</dbReference>
<evidence type="ECO:0000313" key="13">
    <source>
        <dbReference type="EMBL" id="KAF9471226.1"/>
    </source>
</evidence>
<dbReference type="InterPro" id="IPR051547">
    <property type="entry name" value="TDP2-like"/>
</dbReference>
<dbReference type="CDD" id="cd09080">
    <property type="entry name" value="TDP2"/>
    <property type="match status" value="1"/>
</dbReference>
<dbReference type="GO" id="GO:0005737">
    <property type="term" value="C:cytoplasm"/>
    <property type="evidence" value="ECO:0007669"/>
    <property type="project" value="TreeGrafter"/>
</dbReference>
<keyword evidence="9" id="KW-0234">DNA repair</keyword>
<dbReference type="Pfam" id="PF03372">
    <property type="entry name" value="Exo_endo_phos"/>
    <property type="match status" value="1"/>
</dbReference>
<evidence type="ECO:0000256" key="8">
    <source>
        <dbReference type="ARBA" id="ARBA00022842"/>
    </source>
</evidence>
<feature type="compositionally biased region" description="Acidic residues" evidence="11">
    <location>
        <begin position="46"/>
        <end position="58"/>
    </location>
</feature>
<evidence type="ECO:0000256" key="3">
    <source>
        <dbReference type="ARBA" id="ARBA00004322"/>
    </source>
</evidence>
<dbReference type="GO" id="GO:0006302">
    <property type="term" value="P:double-strand break repair"/>
    <property type="evidence" value="ECO:0007669"/>
    <property type="project" value="TreeGrafter"/>
</dbReference>
<evidence type="ECO:0000313" key="14">
    <source>
        <dbReference type="Proteomes" id="UP000807469"/>
    </source>
</evidence>
<dbReference type="PANTHER" id="PTHR15822:SF4">
    <property type="entry name" value="TYROSYL-DNA PHOSPHODIESTERASE 2"/>
    <property type="match status" value="1"/>
</dbReference>
<comment type="cofactor">
    <cofactor evidence="1">
        <name>Mn(2+)</name>
        <dbReference type="ChEBI" id="CHEBI:29035"/>
    </cofactor>
</comment>
<organism evidence="13 14">
    <name type="scientific">Pholiota conissans</name>
    <dbReference type="NCBI Taxonomy" id="109636"/>
    <lineage>
        <taxon>Eukaryota</taxon>
        <taxon>Fungi</taxon>
        <taxon>Dikarya</taxon>
        <taxon>Basidiomycota</taxon>
        <taxon>Agaricomycotina</taxon>
        <taxon>Agaricomycetes</taxon>
        <taxon>Agaricomycetidae</taxon>
        <taxon>Agaricales</taxon>
        <taxon>Agaricineae</taxon>
        <taxon>Strophariaceae</taxon>
        <taxon>Pholiota</taxon>
    </lineage>
</organism>
<evidence type="ECO:0000256" key="7">
    <source>
        <dbReference type="ARBA" id="ARBA00022801"/>
    </source>
</evidence>
<comment type="cofactor">
    <cofactor evidence="2">
        <name>Mg(2+)</name>
        <dbReference type="ChEBI" id="CHEBI:18420"/>
    </cofactor>
</comment>
<dbReference type="GO" id="GO:0003697">
    <property type="term" value="F:single-stranded DNA binding"/>
    <property type="evidence" value="ECO:0007669"/>
    <property type="project" value="TreeGrafter"/>
</dbReference>
<dbReference type="PANTHER" id="PTHR15822">
    <property type="entry name" value="TRAF AND TNF RECEPTOR-ASSOCIATED PROTEIN"/>
    <property type="match status" value="1"/>
</dbReference>
<evidence type="ECO:0000256" key="9">
    <source>
        <dbReference type="ARBA" id="ARBA00023204"/>
    </source>
</evidence>
<evidence type="ECO:0000259" key="12">
    <source>
        <dbReference type="Pfam" id="PF03372"/>
    </source>
</evidence>